<feature type="region of interest" description="Disordered" evidence="1">
    <location>
        <begin position="1"/>
        <end position="20"/>
    </location>
</feature>
<dbReference type="EMBL" id="JAVXUO010000440">
    <property type="protein sequence ID" value="KAK2992060.1"/>
    <property type="molecule type" value="Genomic_DNA"/>
</dbReference>
<proteinExistence type="predicted"/>
<evidence type="ECO:0000313" key="4">
    <source>
        <dbReference type="Proteomes" id="UP001187471"/>
    </source>
</evidence>
<dbReference type="PANTHER" id="PTHR31704">
    <property type="entry name" value="MYB/SANT-LIKE DNA-BINDING DOMAIN PROTEIN-RELATED"/>
    <property type="match status" value="1"/>
</dbReference>
<dbReference type="Pfam" id="PF12776">
    <property type="entry name" value="Myb_DNA-bind_3"/>
    <property type="match status" value="1"/>
</dbReference>
<accession>A0AA88RYI2</accession>
<dbReference type="AlphaFoldDB" id="A0AA88RYI2"/>
<feature type="region of interest" description="Disordered" evidence="1">
    <location>
        <begin position="132"/>
        <end position="163"/>
    </location>
</feature>
<reference evidence="3" key="1">
    <citation type="submission" date="2022-12" db="EMBL/GenBank/DDBJ databases">
        <title>Draft genome assemblies for two species of Escallonia (Escalloniales).</title>
        <authorList>
            <person name="Chanderbali A."/>
            <person name="Dervinis C."/>
            <person name="Anghel I."/>
            <person name="Soltis D."/>
            <person name="Soltis P."/>
            <person name="Zapata F."/>
        </authorList>
    </citation>
    <scope>NUCLEOTIDE SEQUENCE</scope>
    <source>
        <strain evidence="3">UCBG92.1500</strain>
        <tissue evidence="3">Leaf</tissue>
    </source>
</reference>
<sequence length="311" mass="35385">MASDLGSQIKSEPGIERHDEALHPQVSEQFQSSEMLKNSSEDNYIGTQLLSFPSGSQNFCSSLTQTTQQMQQLLHQHQFVADSENDFTCPIGVQSEAVLQGQWHSRSDDGSHMARNLSHEQNVREEFHHRITAQDEAQRNNLSSEANGSCKSYDNGDDGSRLTSKMSPSVLTKCEAQNQIELAWHLNVKAVKPSMKDRPGLMEIHDGPSNQVTKIKSGNKPGTQLNRDGWANLVGEFNAMTGREYDKLQMKNHWDTLRRDWQNWDNLMHGESGLGWDPVRKTVDATDDWWERKIANNPNFAKFRYKNLEIN</sequence>
<name>A0AA88RYI2_9ASTE</name>
<feature type="compositionally biased region" description="Polar residues" evidence="1">
    <location>
        <begin position="139"/>
        <end position="152"/>
    </location>
</feature>
<dbReference type="PANTHER" id="PTHR31704:SF37">
    <property type="entry name" value="HEAT SHOCK PROTEIN"/>
    <property type="match status" value="1"/>
</dbReference>
<comment type="caution">
    <text evidence="3">The sequence shown here is derived from an EMBL/GenBank/DDBJ whole genome shotgun (WGS) entry which is preliminary data.</text>
</comment>
<dbReference type="InterPro" id="IPR024752">
    <property type="entry name" value="Myb/SANT-like_dom"/>
</dbReference>
<feature type="compositionally biased region" description="Polar residues" evidence="1">
    <location>
        <begin position="1"/>
        <end position="10"/>
    </location>
</feature>
<evidence type="ECO:0000313" key="3">
    <source>
        <dbReference type="EMBL" id="KAK2992060.1"/>
    </source>
</evidence>
<feature type="domain" description="Myb/SANT-like" evidence="2">
    <location>
        <begin position="213"/>
        <end position="292"/>
    </location>
</feature>
<organism evidence="3 4">
    <name type="scientific">Escallonia rubra</name>
    <dbReference type="NCBI Taxonomy" id="112253"/>
    <lineage>
        <taxon>Eukaryota</taxon>
        <taxon>Viridiplantae</taxon>
        <taxon>Streptophyta</taxon>
        <taxon>Embryophyta</taxon>
        <taxon>Tracheophyta</taxon>
        <taxon>Spermatophyta</taxon>
        <taxon>Magnoliopsida</taxon>
        <taxon>eudicotyledons</taxon>
        <taxon>Gunneridae</taxon>
        <taxon>Pentapetalae</taxon>
        <taxon>asterids</taxon>
        <taxon>campanulids</taxon>
        <taxon>Escalloniales</taxon>
        <taxon>Escalloniaceae</taxon>
        <taxon>Escallonia</taxon>
    </lineage>
</organism>
<gene>
    <name evidence="3" type="ORF">RJ640_016990</name>
</gene>
<dbReference type="Proteomes" id="UP001187471">
    <property type="component" value="Unassembled WGS sequence"/>
</dbReference>
<evidence type="ECO:0000256" key="1">
    <source>
        <dbReference type="SAM" id="MobiDB-lite"/>
    </source>
</evidence>
<protein>
    <recommendedName>
        <fullName evidence="2">Myb/SANT-like domain-containing protein</fullName>
    </recommendedName>
</protein>
<evidence type="ECO:0000259" key="2">
    <source>
        <dbReference type="Pfam" id="PF12776"/>
    </source>
</evidence>
<keyword evidence="4" id="KW-1185">Reference proteome</keyword>